<name>A0A080M9R7_9PROT</name>
<proteinExistence type="predicted"/>
<organism evidence="2 3">
    <name type="scientific">Candidatus Accumulibacter cognatus</name>
    <dbReference type="NCBI Taxonomy" id="2954383"/>
    <lineage>
        <taxon>Bacteria</taxon>
        <taxon>Pseudomonadati</taxon>
        <taxon>Pseudomonadota</taxon>
        <taxon>Betaproteobacteria</taxon>
        <taxon>Candidatus Accumulibacter</taxon>
    </lineage>
</organism>
<reference evidence="2" key="1">
    <citation type="submission" date="2014-02" db="EMBL/GenBank/DDBJ databases">
        <title>Expanding our view of genomic diversity in Candidatus Accumulibacter clades.</title>
        <authorList>
            <person name="Skennerton C.T."/>
            <person name="Barr J.J."/>
            <person name="Slater F.R."/>
            <person name="Bond P.L."/>
            <person name="Tyson G.W."/>
        </authorList>
    </citation>
    <scope>NUCLEOTIDE SEQUENCE [LARGE SCALE GENOMIC DNA]</scope>
</reference>
<gene>
    <name evidence="2" type="ORF">AW06_001095</name>
</gene>
<accession>A0A080M9R7</accession>
<sequence>MTFPGTPDHESHDRFPLSRPLPHEGEERFVSRIRDFHINSRSLPARPHFMKIVLKRDRQTGPQIVAVLEQLLTGRYKGS</sequence>
<evidence type="ECO:0000313" key="3">
    <source>
        <dbReference type="Proteomes" id="UP000021315"/>
    </source>
</evidence>
<dbReference type="STRING" id="1453999.AW06_001095"/>
<feature type="region of interest" description="Disordered" evidence="1">
    <location>
        <begin position="1"/>
        <end position="22"/>
    </location>
</feature>
<evidence type="ECO:0000256" key="1">
    <source>
        <dbReference type="SAM" id="MobiDB-lite"/>
    </source>
</evidence>
<evidence type="ECO:0000313" key="2">
    <source>
        <dbReference type="EMBL" id="KFB77721.1"/>
    </source>
</evidence>
<dbReference type="AlphaFoldDB" id="A0A080M9R7"/>
<keyword evidence="3" id="KW-1185">Reference proteome</keyword>
<dbReference type="EMBL" id="JDST02000018">
    <property type="protein sequence ID" value="KFB77721.1"/>
    <property type="molecule type" value="Genomic_DNA"/>
</dbReference>
<dbReference type="Proteomes" id="UP000021315">
    <property type="component" value="Unassembled WGS sequence"/>
</dbReference>
<protein>
    <submittedName>
        <fullName evidence="2">Uncharacterized protein</fullName>
    </submittedName>
</protein>
<feature type="compositionally biased region" description="Basic and acidic residues" evidence="1">
    <location>
        <begin position="7"/>
        <end position="22"/>
    </location>
</feature>
<comment type="caution">
    <text evidence="2">The sequence shown here is derived from an EMBL/GenBank/DDBJ whole genome shotgun (WGS) entry which is preliminary data.</text>
</comment>